<reference evidence="2 3" key="1">
    <citation type="submission" date="2015-07" db="EMBL/GenBank/DDBJ databases">
        <title>Whole genome sequence of Herpetosiphon geysericola DSM 7119.</title>
        <authorList>
            <person name="Hemp J."/>
            <person name="Ward L.M."/>
            <person name="Pace L.A."/>
            <person name="Fischer W.W."/>
        </authorList>
    </citation>
    <scope>NUCLEOTIDE SEQUENCE [LARGE SCALE GENOMIC DNA]</scope>
    <source>
        <strain evidence="2 3">DSM 7119</strain>
    </source>
</reference>
<dbReference type="STRING" id="70996.SE18_01370"/>
<feature type="transmembrane region" description="Helical" evidence="1">
    <location>
        <begin position="591"/>
        <end position="613"/>
    </location>
</feature>
<feature type="transmembrane region" description="Helical" evidence="1">
    <location>
        <begin position="625"/>
        <end position="645"/>
    </location>
</feature>
<feature type="transmembrane region" description="Helical" evidence="1">
    <location>
        <begin position="96"/>
        <end position="115"/>
    </location>
</feature>
<name>A0A0P6Z2X1_9CHLR</name>
<feature type="transmembrane region" description="Helical" evidence="1">
    <location>
        <begin position="560"/>
        <end position="579"/>
    </location>
</feature>
<feature type="transmembrane region" description="Helical" evidence="1">
    <location>
        <begin position="57"/>
        <end position="76"/>
    </location>
</feature>
<dbReference type="AlphaFoldDB" id="A0A0P6Z2X1"/>
<feature type="transmembrane region" description="Helical" evidence="1">
    <location>
        <begin position="432"/>
        <end position="452"/>
    </location>
</feature>
<dbReference type="NCBIfam" id="TIGR03662">
    <property type="entry name" value="Chlor_Arch_YYY"/>
    <property type="match status" value="1"/>
</dbReference>
<keyword evidence="3" id="KW-1185">Reference proteome</keyword>
<feature type="transmembrane region" description="Helical" evidence="1">
    <location>
        <begin position="158"/>
        <end position="177"/>
    </location>
</feature>
<evidence type="ECO:0000313" key="2">
    <source>
        <dbReference type="EMBL" id="KPL91668.1"/>
    </source>
</evidence>
<accession>A0A0P6Z2X1</accession>
<evidence type="ECO:0000256" key="1">
    <source>
        <dbReference type="SAM" id="Phobius"/>
    </source>
</evidence>
<dbReference type="Proteomes" id="UP000050277">
    <property type="component" value="Unassembled WGS sequence"/>
</dbReference>
<feature type="transmembrane region" description="Helical" evidence="1">
    <location>
        <begin position="403"/>
        <end position="420"/>
    </location>
</feature>
<dbReference type="RefSeq" id="WP_054532620.1">
    <property type="nucleotide sequence ID" value="NZ_LGKP01000004.1"/>
</dbReference>
<keyword evidence="1" id="KW-1133">Transmembrane helix</keyword>
<organism evidence="2 3">
    <name type="scientific">Herpetosiphon geysericola</name>
    <dbReference type="NCBI Taxonomy" id="70996"/>
    <lineage>
        <taxon>Bacteria</taxon>
        <taxon>Bacillati</taxon>
        <taxon>Chloroflexota</taxon>
        <taxon>Chloroflexia</taxon>
        <taxon>Herpetosiphonales</taxon>
        <taxon>Herpetosiphonaceae</taxon>
        <taxon>Herpetosiphon</taxon>
    </lineage>
</organism>
<feature type="transmembrane region" description="Helical" evidence="1">
    <location>
        <begin position="519"/>
        <end position="548"/>
    </location>
</feature>
<dbReference type="PANTHER" id="PTHR10790:SF51">
    <property type="entry name" value="TETRATRICOPEPTIDE REPEAT PROTEIN"/>
    <property type="match status" value="1"/>
</dbReference>
<evidence type="ECO:0008006" key="4">
    <source>
        <dbReference type="Google" id="ProtNLM"/>
    </source>
</evidence>
<comment type="caution">
    <text evidence="2">The sequence shown here is derived from an EMBL/GenBank/DDBJ whole genome shotgun (WGS) entry which is preliminary data.</text>
</comment>
<feature type="transmembrane region" description="Helical" evidence="1">
    <location>
        <begin position="216"/>
        <end position="235"/>
    </location>
</feature>
<dbReference type="OrthoDB" id="134460at2"/>
<sequence>MIAWWLSIVLIGILALPLSMRVFGYLPGRGLAWSKALGLLVVAWIAWMGAMLNLSGFDGVTVGLGLIGLGTLSWFVQKPLDKARMLAAVRQHWPEWLAYELLFGLVFWLGIQLRLHGLYGSGIHSTEKPMEAMLFSAVLNSSNYPPSDLWLAGFSVNYYYFGYVLISVLSVLSGATLGETFNLGLATIMALASVGVAGLVTTMVRLWWHDYVLSRLRLVGIGALALLGCVLVLMVGNQMGALQTIINSAEVNKLTDSQRVSVLWQALQGIEPATVDPATLKSDNPGESKSSTLPPMGEKFNAWWPSRVIYDDSEETTIIVDNQQRMGMFQREIITEFPFFSFYLADMHPHVLAIPLTLLAIALALALFVRPAMLRFPKHDWLELAMAGLVIGGLYAANSWDAPTFGVLYALGLVNLWRGHTPQPTRRDWLHVAGQVGLVVLAAVLLYMPFLLTFTSFAGRDTIPEPFANIPIINSLGKIMAPARDHSGWTDLLIIFGLFLVPIVAWLTRIVNAWQQWAVIGVVLLIGLIVGIPAVVFLPIAVICWQTAWQRNQRDVQNFSLIVVGLAALIIVVVDFLYLRDIFDNRMNTVFKVYYQAWMLLGITATASIWGLLSNGQWRRWTNGIWLPLFGLLLAGGLVYPISVINPRTSPSWDSSGAKLDGIESSQHFSEPIRKAAAWLEANTPRNSVLANAPGSSYQDGGELATLSARPTLLAWPGSHEGLWRSKQPDANQQVAQRQGDLNAIYNATDLNQLREVLTRQKVNYVVWGPNEQRAYPQANIGLIEQAATKVYEADGWIIYQVQP</sequence>
<feature type="transmembrane region" description="Helical" evidence="1">
    <location>
        <begin position="350"/>
        <end position="369"/>
    </location>
</feature>
<protein>
    <recommendedName>
        <fullName evidence="4">YYY membrane protein</fullName>
    </recommendedName>
</protein>
<dbReference type="InterPro" id="IPR018746">
    <property type="entry name" value="DUF2298"/>
</dbReference>
<proteinExistence type="predicted"/>
<dbReference type="Pfam" id="PF10060">
    <property type="entry name" value="DUF2298"/>
    <property type="match status" value="1"/>
</dbReference>
<dbReference type="EMBL" id="LGKP01000004">
    <property type="protein sequence ID" value="KPL91668.1"/>
    <property type="molecule type" value="Genomic_DNA"/>
</dbReference>
<dbReference type="PANTHER" id="PTHR10790">
    <property type="entry name" value="TPR-DOMAIN CONTAINING PROTEIN"/>
    <property type="match status" value="1"/>
</dbReference>
<feature type="transmembrane region" description="Helical" evidence="1">
    <location>
        <begin position="183"/>
        <end position="204"/>
    </location>
</feature>
<keyword evidence="1" id="KW-0472">Membrane</keyword>
<keyword evidence="1" id="KW-0812">Transmembrane</keyword>
<evidence type="ECO:0000313" key="3">
    <source>
        <dbReference type="Proteomes" id="UP000050277"/>
    </source>
</evidence>
<feature type="transmembrane region" description="Helical" evidence="1">
    <location>
        <begin position="488"/>
        <end position="507"/>
    </location>
</feature>
<gene>
    <name evidence="2" type="ORF">SE18_01370</name>
</gene>
<feature type="transmembrane region" description="Helical" evidence="1">
    <location>
        <begin position="31"/>
        <end position="50"/>
    </location>
</feature>